<keyword evidence="3" id="KW-1185">Reference proteome</keyword>
<dbReference type="EMBL" id="JBHUII010000013">
    <property type="protein sequence ID" value="MFD2208033.1"/>
    <property type="molecule type" value="Genomic_DNA"/>
</dbReference>
<reference evidence="3" key="1">
    <citation type="journal article" date="2019" name="Int. J. Syst. Evol. Microbiol.">
        <title>The Global Catalogue of Microorganisms (GCM) 10K type strain sequencing project: providing services to taxonomists for standard genome sequencing and annotation.</title>
        <authorList>
            <consortium name="The Broad Institute Genomics Platform"/>
            <consortium name="The Broad Institute Genome Sequencing Center for Infectious Disease"/>
            <person name="Wu L."/>
            <person name="Ma J."/>
        </authorList>
    </citation>
    <scope>NUCLEOTIDE SEQUENCE [LARGE SCALE GENOMIC DNA]</scope>
    <source>
        <strain evidence="3">CGMCC 4.7192</strain>
    </source>
</reference>
<name>A0ABW5BPD7_9PROT</name>
<gene>
    <name evidence="2" type="ORF">ACFSKO_20640</name>
</gene>
<dbReference type="RefSeq" id="WP_380255257.1">
    <property type="nucleotide sequence ID" value="NZ_JBHUII010000013.1"/>
</dbReference>
<keyword evidence="1" id="KW-0472">Membrane</keyword>
<organism evidence="2 3">
    <name type="scientific">Kiloniella antarctica</name>
    <dbReference type="NCBI Taxonomy" id="1550907"/>
    <lineage>
        <taxon>Bacteria</taxon>
        <taxon>Pseudomonadati</taxon>
        <taxon>Pseudomonadota</taxon>
        <taxon>Alphaproteobacteria</taxon>
        <taxon>Rhodospirillales</taxon>
        <taxon>Kiloniellaceae</taxon>
        <taxon>Kiloniella</taxon>
    </lineage>
</organism>
<sequence length="78" mass="9005">MANVSMHKTNTCGELRNNKQIALFLMAPVVFTVETLVAWQDRLIMRDHLRDVDTRLLSDMGISVEEAKNEAIKPFWMN</sequence>
<evidence type="ECO:0000313" key="2">
    <source>
        <dbReference type="EMBL" id="MFD2208033.1"/>
    </source>
</evidence>
<accession>A0ABW5BPD7</accession>
<evidence type="ECO:0000256" key="1">
    <source>
        <dbReference type="SAM" id="Phobius"/>
    </source>
</evidence>
<protein>
    <submittedName>
        <fullName evidence="2">DUF1127 domain-containing protein</fullName>
    </submittedName>
</protein>
<evidence type="ECO:0000313" key="3">
    <source>
        <dbReference type="Proteomes" id="UP001597294"/>
    </source>
</evidence>
<proteinExistence type="predicted"/>
<feature type="transmembrane region" description="Helical" evidence="1">
    <location>
        <begin position="20"/>
        <end position="39"/>
    </location>
</feature>
<keyword evidence="1" id="KW-0812">Transmembrane</keyword>
<dbReference type="Proteomes" id="UP001597294">
    <property type="component" value="Unassembled WGS sequence"/>
</dbReference>
<keyword evidence="1" id="KW-1133">Transmembrane helix</keyword>
<comment type="caution">
    <text evidence="2">The sequence shown here is derived from an EMBL/GenBank/DDBJ whole genome shotgun (WGS) entry which is preliminary data.</text>
</comment>